<dbReference type="RefSeq" id="WP_059069884.1">
    <property type="nucleotide sequence ID" value="NZ_LNAL01000006.1"/>
</dbReference>
<evidence type="ECO:0000313" key="2">
    <source>
        <dbReference type="Proteomes" id="UP000054223"/>
    </source>
</evidence>
<name>A0A9X0L595_SOLP1</name>
<dbReference type="OrthoDB" id="876970at2"/>
<protein>
    <submittedName>
        <fullName evidence="1">Uncharacterized protein</fullName>
    </submittedName>
</protein>
<organism evidence="1 2">
    <name type="scientific">Solirubrum puertoriconensis</name>
    <dbReference type="NCBI Taxonomy" id="1751427"/>
    <lineage>
        <taxon>Bacteria</taxon>
        <taxon>Pseudomonadati</taxon>
        <taxon>Bacteroidota</taxon>
        <taxon>Cytophagia</taxon>
        <taxon>Cytophagales</taxon>
    </lineage>
</organism>
<proteinExistence type="predicted"/>
<dbReference type="PROSITE" id="PS51257">
    <property type="entry name" value="PROKAR_LIPOPROTEIN"/>
    <property type="match status" value="1"/>
</dbReference>
<comment type="caution">
    <text evidence="1">The sequence shown here is derived from an EMBL/GenBank/DDBJ whole genome shotgun (WGS) entry which is preliminary data.</text>
</comment>
<dbReference type="AlphaFoldDB" id="A0A9X0L595"/>
<keyword evidence="2" id="KW-1185">Reference proteome</keyword>
<gene>
    <name evidence="1" type="ORF">ASU33_09705</name>
</gene>
<dbReference type="EMBL" id="LNAL01000006">
    <property type="protein sequence ID" value="KUG08431.1"/>
    <property type="molecule type" value="Genomic_DNA"/>
</dbReference>
<evidence type="ECO:0000313" key="1">
    <source>
        <dbReference type="EMBL" id="KUG08431.1"/>
    </source>
</evidence>
<dbReference type="Proteomes" id="UP000054223">
    <property type="component" value="Unassembled WGS sequence"/>
</dbReference>
<sequence length="121" mass="12840">MRFATPLLFLGTSLSLVGCVPQYYVSIKPAGSAARWENGLELVAAQVDSVEADMAVAAMAGNYLEFDVTVRNRSSRAVLVAPEQFYLEASFPPSASPNTPAPTGAVRVPAVNPEDAILKLQ</sequence>
<accession>A0A9X0L595</accession>
<reference evidence="1 2" key="1">
    <citation type="submission" date="2015-11" db="EMBL/GenBank/DDBJ databases">
        <title>Solirubrum puertoriconensis gen. nov. an environmental bacteria isolated in Puerto Rico.</title>
        <authorList>
            <person name="Cuebas-Irizarry M.F."/>
            <person name="Montalvo-Rodriguez R."/>
        </authorList>
    </citation>
    <scope>NUCLEOTIDE SEQUENCE [LARGE SCALE GENOMIC DNA]</scope>
    <source>
        <strain evidence="1 2">MC1A</strain>
    </source>
</reference>